<evidence type="ECO:0000256" key="7">
    <source>
        <dbReference type="ARBA" id="ARBA00023306"/>
    </source>
</evidence>
<dbReference type="GeneID" id="106466777"/>
<dbReference type="InterPro" id="IPR006020">
    <property type="entry name" value="PTB/PI_dom"/>
</dbReference>
<evidence type="ECO:0000256" key="6">
    <source>
        <dbReference type="ARBA" id="ARBA00023273"/>
    </source>
</evidence>
<gene>
    <name evidence="12" type="primary">LOC106466777</name>
</gene>
<dbReference type="Pfam" id="PF16746">
    <property type="entry name" value="BAR_3"/>
    <property type="match status" value="1"/>
</dbReference>
<evidence type="ECO:0000256" key="3">
    <source>
        <dbReference type="ARBA" id="ARBA00004481"/>
    </source>
</evidence>
<dbReference type="SUPFAM" id="SSF103657">
    <property type="entry name" value="BAR/IMD domain-like"/>
    <property type="match status" value="1"/>
</dbReference>
<dbReference type="Proteomes" id="UP000694941">
    <property type="component" value="Unplaced"/>
</dbReference>
<keyword evidence="11" id="KW-1185">Reference proteome</keyword>
<evidence type="ECO:0000256" key="2">
    <source>
        <dbReference type="ARBA" id="ARBA00004316"/>
    </source>
</evidence>
<keyword evidence="5" id="KW-0539">Nucleus</keyword>
<dbReference type="Gene3D" id="2.30.29.30">
    <property type="entry name" value="Pleckstrin-homology domain (PH domain)/Phosphotyrosine-binding domain (PTB)"/>
    <property type="match status" value="2"/>
</dbReference>
<dbReference type="InterPro" id="IPR011993">
    <property type="entry name" value="PH-like_dom_sf"/>
</dbReference>
<dbReference type="PANTHER" id="PTHR46415">
    <property type="entry name" value="ADAPTOR PROTEIN, PHOSPHOTYROSINE INTERACTION, PH DOMAIN AND LEUCINE ZIPPER-CONTAINING 2"/>
    <property type="match status" value="1"/>
</dbReference>
<evidence type="ECO:0000256" key="1">
    <source>
        <dbReference type="ARBA" id="ARBA00004123"/>
    </source>
</evidence>
<keyword evidence="6" id="KW-0966">Cell projection</keyword>
<evidence type="ECO:0000313" key="11">
    <source>
        <dbReference type="Proteomes" id="UP000694941"/>
    </source>
</evidence>
<protein>
    <submittedName>
        <fullName evidence="12">DCC-interacting protein 13-alpha-like</fullName>
    </submittedName>
</protein>
<dbReference type="RefSeq" id="XP_022250573.1">
    <property type="nucleotide sequence ID" value="XM_022394865.1"/>
</dbReference>
<proteinExistence type="predicted"/>
<dbReference type="InterPro" id="IPR027267">
    <property type="entry name" value="AH/BAR_dom_sf"/>
</dbReference>
<evidence type="ECO:0000313" key="12">
    <source>
        <dbReference type="RefSeq" id="XP_022250573.1"/>
    </source>
</evidence>
<comment type="subcellular location">
    <subcellularLocation>
        <location evidence="2">Cell projection</location>
    </subcellularLocation>
    <subcellularLocation>
        <location evidence="4">Cytoplasmic vesicle</location>
    </subcellularLocation>
    <subcellularLocation>
        <location evidence="3">Endosome membrane</location>
        <topology evidence="3">Peripheral membrane protein</topology>
    </subcellularLocation>
    <subcellularLocation>
        <location evidence="1">Nucleus</location>
    </subcellularLocation>
</comment>
<organism evidence="11 12">
    <name type="scientific">Limulus polyphemus</name>
    <name type="common">Atlantic horseshoe crab</name>
    <dbReference type="NCBI Taxonomy" id="6850"/>
    <lineage>
        <taxon>Eukaryota</taxon>
        <taxon>Metazoa</taxon>
        <taxon>Ecdysozoa</taxon>
        <taxon>Arthropoda</taxon>
        <taxon>Chelicerata</taxon>
        <taxon>Merostomata</taxon>
        <taxon>Xiphosura</taxon>
        <taxon>Limulidae</taxon>
        <taxon>Limulus</taxon>
    </lineage>
</organism>
<dbReference type="SUPFAM" id="SSF50729">
    <property type="entry name" value="PH domain-like"/>
    <property type="match status" value="2"/>
</dbReference>
<keyword evidence="8" id="KW-0968">Cytoplasmic vesicle</keyword>
<feature type="compositionally biased region" description="Low complexity" evidence="9">
    <location>
        <begin position="398"/>
        <end position="415"/>
    </location>
</feature>
<keyword evidence="7" id="KW-0131">Cell cycle</keyword>
<evidence type="ECO:0000256" key="4">
    <source>
        <dbReference type="ARBA" id="ARBA00004541"/>
    </source>
</evidence>
<dbReference type="Pfam" id="PF00640">
    <property type="entry name" value="PID"/>
    <property type="match status" value="1"/>
</dbReference>
<dbReference type="SMART" id="SM00462">
    <property type="entry name" value="PTB"/>
    <property type="match status" value="1"/>
</dbReference>
<dbReference type="Gene3D" id="1.20.1270.60">
    <property type="entry name" value="Arfaptin homology (AH) domain/BAR domain"/>
    <property type="match status" value="1"/>
</dbReference>
<sequence>MPGPEKLHLEDALNDDPQTRSMVSLFEQDSQLLKKYIESLYGHCEKVLNAQKELASATSGLADHVRSYKAQGFYLDTDPDSILSSILQHFVSTLDEISSWQQMCATQLTDGMMFPLNRFIEADLTEVSAMAEMFHIASNELEHCFAKFCKVPRKRESDKHRQETNEEVYIANKKFHQMALHYYASLNSLQYKRKIALIEPLLGYISSLKSHFSVGNDAMNTSEMETFISSISASVQEVQSELNHKTLTAVSLIDSIEKQSQHLYYAEPLSDMPFIPPNTSLTQKSGYLYHKTKFAGMVTKWDRVYMYTLGGHLMCLSKGEVAGCSMMELDRTVAAQALEHEDRRNVFHITNGKKIATIHNIAKESFSSRDRGNPPSQPSQEKLHNIPKPQKPSPVSPVPNISSNENKKSLTLSGPLPTPPSSPIDHLVLDVPIQFDMFSPSEELQSNKEPKEGPPLRINPFDQSSLTISAEAAKDTTSPFWEVYPVRFMGTMQVKKDRGDQVVYETIRQIMAARAIHNIFKMSESHLVVTHEFLKVLDPSHQAVRAIFPLEDISFWTTHRDNKRLLGFITRTRSENIEQATFHCHVFEVQTSAEEICGALTTAANIALNKIMVRKKNEEDKTSELLDDVTEKDILGPTISEDGKFLILDKQSSELNTVSSNTIQDQPAACQLEHKRKVSEESEA</sequence>
<accession>A0ABM1T3W7</accession>
<dbReference type="PROSITE" id="PS01179">
    <property type="entry name" value="PID"/>
    <property type="match status" value="1"/>
</dbReference>
<dbReference type="PANTHER" id="PTHR46415:SF2">
    <property type="entry name" value="BETA, PUTATIVE-RELATED"/>
    <property type="match status" value="1"/>
</dbReference>
<dbReference type="InterPro" id="IPR047181">
    <property type="entry name" value="DP13A/B"/>
</dbReference>
<evidence type="ECO:0000256" key="9">
    <source>
        <dbReference type="SAM" id="MobiDB-lite"/>
    </source>
</evidence>
<evidence type="ECO:0000256" key="5">
    <source>
        <dbReference type="ARBA" id="ARBA00023242"/>
    </source>
</evidence>
<evidence type="ECO:0000256" key="8">
    <source>
        <dbReference type="ARBA" id="ARBA00023329"/>
    </source>
</evidence>
<reference evidence="12" key="1">
    <citation type="submission" date="2025-08" db="UniProtKB">
        <authorList>
            <consortium name="RefSeq"/>
        </authorList>
    </citation>
    <scope>IDENTIFICATION</scope>
    <source>
        <tissue evidence="12">Muscle</tissue>
    </source>
</reference>
<dbReference type="InterPro" id="IPR004148">
    <property type="entry name" value="BAR_dom"/>
</dbReference>
<name>A0ABM1T3W7_LIMPO</name>
<feature type="domain" description="PID" evidence="10">
    <location>
        <begin position="484"/>
        <end position="610"/>
    </location>
</feature>
<feature type="region of interest" description="Disordered" evidence="9">
    <location>
        <begin position="363"/>
        <end position="425"/>
    </location>
</feature>
<evidence type="ECO:0000259" key="10">
    <source>
        <dbReference type="PROSITE" id="PS01179"/>
    </source>
</evidence>